<evidence type="ECO:0000313" key="4">
    <source>
        <dbReference type="Proteomes" id="UP000724874"/>
    </source>
</evidence>
<dbReference type="PANTHER" id="PTHR31616">
    <property type="entry name" value="TREHALASE"/>
    <property type="match status" value="1"/>
</dbReference>
<dbReference type="OrthoDB" id="406733at2759"/>
<comment type="caution">
    <text evidence="3">The sequence shown here is derived from an EMBL/GenBank/DDBJ whole genome shotgun (WGS) entry which is preliminary data.</text>
</comment>
<dbReference type="Gene3D" id="1.50.10.10">
    <property type="match status" value="1"/>
</dbReference>
<evidence type="ECO:0000259" key="1">
    <source>
        <dbReference type="Pfam" id="PF00723"/>
    </source>
</evidence>
<dbReference type="InterPro" id="IPR011613">
    <property type="entry name" value="GH15-like"/>
</dbReference>
<proteinExistence type="predicted"/>
<dbReference type="Pfam" id="PF19291">
    <property type="entry name" value="TREH_N"/>
    <property type="match status" value="1"/>
</dbReference>
<dbReference type="Pfam" id="PF00723">
    <property type="entry name" value="Glyco_hydro_15"/>
    <property type="match status" value="1"/>
</dbReference>
<keyword evidence="3" id="KW-0378">Hydrolase</keyword>
<evidence type="ECO:0000313" key="3">
    <source>
        <dbReference type="EMBL" id="KAF8900301.1"/>
    </source>
</evidence>
<dbReference type="EMBL" id="JADNYJ010000048">
    <property type="protein sequence ID" value="KAF8900301.1"/>
    <property type="molecule type" value="Genomic_DNA"/>
</dbReference>
<dbReference type="InterPro" id="IPR012341">
    <property type="entry name" value="6hp_glycosidase-like_sf"/>
</dbReference>
<dbReference type="GO" id="GO:0004553">
    <property type="term" value="F:hydrolase activity, hydrolyzing O-glycosyl compounds"/>
    <property type="evidence" value="ECO:0007669"/>
    <property type="project" value="TreeGrafter"/>
</dbReference>
<evidence type="ECO:0000259" key="2">
    <source>
        <dbReference type="Pfam" id="PF19291"/>
    </source>
</evidence>
<accession>A0A9P5NQB9</accession>
<dbReference type="AlphaFoldDB" id="A0A9P5NQB9"/>
<dbReference type="GO" id="GO:0005975">
    <property type="term" value="P:carbohydrate metabolic process"/>
    <property type="evidence" value="ECO:0007669"/>
    <property type="project" value="InterPro"/>
</dbReference>
<dbReference type="InterPro" id="IPR045582">
    <property type="entry name" value="Trehalase-like_N"/>
</dbReference>
<dbReference type="PANTHER" id="PTHR31616:SF0">
    <property type="entry name" value="GLUCAN 1,4-ALPHA-GLUCOSIDASE"/>
    <property type="match status" value="1"/>
</dbReference>
<reference evidence="3" key="1">
    <citation type="submission" date="2020-11" db="EMBL/GenBank/DDBJ databases">
        <authorList>
            <consortium name="DOE Joint Genome Institute"/>
            <person name="Ahrendt S."/>
            <person name="Riley R."/>
            <person name="Andreopoulos W."/>
            <person name="LaButti K."/>
            <person name="Pangilinan J."/>
            <person name="Ruiz-duenas F.J."/>
            <person name="Barrasa J.M."/>
            <person name="Sanchez-Garcia M."/>
            <person name="Camarero S."/>
            <person name="Miyauchi S."/>
            <person name="Serrano A."/>
            <person name="Linde D."/>
            <person name="Babiker R."/>
            <person name="Drula E."/>
            <person name="Ayuso-Fernandez I."/>
            <person name="Pacheco R."/>
            <person name="Padilla G."/>
            <person name="Ferreira P."/>
            <person name="Barriuso J."/>
            <person name="Kellner H."/>
            <person name="Castanera R."/>
            <person name="Alfaro M."/>
            <person name="Ramirez L."/>
            <person name="Pisabarro A.G."/>
            <person name="Kuo A."/>
            <person name="Tritt A."/>
            <person name="Lipzen A."/>
            <person name="He G."/>
            <person name="Yan M."/>
            <person name="Ng V."/>
            <person name="Cullen D."/>
            <person name="Martin F."/>
            <person name="Rosso M.-N."/>
            <person name="Henrissat B."/>
            <person name="Hibbett D."/>
            <person name="Martinez A.T."/>
            <person name="Grigoriev I.V."/>
        </authorList>
    </citation>
    <scope>NUCLEOTIDE SEQUENCE</scope>
    <source>
        <strain evidence="3">AH 44721</strain>
    </source>
</reference>
<sequence>MLKYGFGRPFSLSRIFHLHRRTYRREMNLINPRDERGYIPIASHALIGNLRTAALVSLDGSIESYCVPNFDSPSIFARILDKDKGGHFSIMPTIPFSSKQNYLASSNVLQTKYMNDAGVVSVTDYLPRPRKEVRAKQKPLLPWLVRRVECVRGKLPLQMQCAPAFSYALHSHNTDVIDDGSHPLDVSQKKAVFTSENLSLDLRYVVETTSADGEGEVPEIALDFLDLSTKGHKGLAVQSNFELEEGQCVTFILRIPPSEGSYGPANAGGSQVGKPGKEGFDVVYQPKIMGKAVDDPLLTKDLMASLLFATNKFWIEWISQSTYTGSWRESVMRSALALKLLVYEPTGAVVASPTFSLPEYIGGVRNWDYRYSWIRDASFTLYALIRLGFTEEANAYMEFIFERLRNKNPDGSLQIMYTIHGGKEIDEVELPHLDGHKGSRPVRVGNGAANHIQLDIYGELMDSIYLGQKFGKPLGYDDWLLVRELCVNCVLILKWTNLSFLSFLDRVDYVVEHCDDPDLSIWEVRGKKRHFTYSKVMLWVAIDRGLRLAEKRSLPCPNRYKWLAKRDALYEQIMDKAWNKELKAFGQSYEDTDVLDSSVLIMPLVFFLHASDPRFTSTLKRIMKTPEKGGLTSNNLVYRYDVKKTNDGVGGEEGTFCLCTLWCVEALTRAGEVDRSLLPKAVNMFEDFLLYLNHVGLCTEEISDAGEALGNAVQGFTHVTLISAAYNLSRTLYHSGPR</sequence>
<gene>
    <name evidence="3" type="ORF">CPB84DRAFT_1836632</name>
</gene>
<dbReference type="SUPFAM" id="SSF48208">
    <property type="entry name" value="Six-hairpin glycosidases"/>
    <property type="match status" value="1"/>
</dbReference>
<feature type="domain" description="Trehalase-like N-terminal" evidence="2">
    <location>
        <begin position="40"/>
        <end position="135"/>
    </location>
</feature>
<dbReference type="InterPro" id="IPR008928">
    <property type="entry name" value="6-hairpin_glycosidase_sf"/>
</dbReference>
<dbReference type="Proteomes" id="UP000724874">
    <property type="component" value="Unassembled WGS sequence"/>
</dbReference>
<feature type="domain" description="GH15-like" evidence="1">
    <location>
        <begin position="328"/>
        <end position="725"/>
    </location>
</feature>
<organism evidence="3 4">
    <name type="scientific">Gymnopilus junonius</name>
    <name type="common">Spectacular rustgill mushroom</name>
    <name type="synonym">Gymnopilus spectabilis subsp. junonius</name>
    <dbReference type="NCBI Taxonomy" id="109634"/>
    <lineage>
        <taxon>Eukaryota</taxon>
        <taxon>Fungi</taxon>
        <taxon>Dikarya</taxon>
        <taxon>Basidiomycota</taxon>
        <taxon>Agaricomycotina</taxon>
        <taxon>Agaricomycetes</taxon>
        <taxon>Agaricomycetidae</taxon>
        <taxon>Agaricales</taxon>
        <taxon>Agaricineae</taxon>
        <taxon>Hymenogastraceae</taxon>
        <taxon>Gymnopilus</taxon>
    </lineage>
</organism>
<protein>
    <submittedName>
        <fullName evidence="3">Glycoside hydrolase family 15 protein</fullName>
    </submittedName>
</protein>
<name>A0A9P5NQB9_GYMJU</name>
<keyword evidence="4" id="KW-1185">Reference proteome</keyword>